<evidence type="ECO:0000313" key="13">
    <source>
        <dbReference type="EMBL" id="MBC3918461.1"/>
    </source>
</evidence>
<evidence type="ECO:0000256" key="1">
    <source>
        <dbReference type="ARBA" id="ARBA00000085"/>
    </source>
</evidence>
<dbReference type="EC" id="2.7.13.3" evidence="3"/>
<feature type="domain" description="HAMP" evidence="12">
    <location>
        <begin position="840"/>
        <end position="892"/>
    </location>
</feature>
<dbReference type="Proteomes" id="UP000650424">
    <property type="component" value="Unassembled WGS sequence"/>
</dbReference>
<dbReference type="CDD" id="cd16922">
    <property type="entry name" value="HATPase_EvgS-ArcB-TorS-like"/>
    <property type="match status" value="1"/>
</dbReference>
<feature type="domain" description="HAMP" evidence="12">
    <location>
        <begin position="564"/>
        <end position="616"/>
    </location>
</feature>
<dbReference type="PROSITE" id="PS50885">
    <property type="entry name" value="HAMP"/>
    <property type="match status" value="12"/>
</dbReference>
<dbReference type="SMART" id="SM00304">
    <property type="entry name" value="HAMP"/>
    <property type="match status" value="12"/>
</dbReference>
<accession>A0ABR6ZRG5</accession>
<comment type="catalytic activity">
    <reaction evidence="1">
        <text>ATP + protein L-histidine = ADP + protein N-phospho-L-histidine.</text>
        <dbReference type="EC" id="2.7.13.3"/>
    </reaction>
</comment>
<dbReference type="InterPro" id="IPR036890">
    <property type="entry name" value="HATPase_C_sf"/>
</dbReference>
<feature type="domain" description="HAMP" evidence="12">
    <location>
        <begin position="656"/>
        <end position="708"/>
    </location>
</feature>
<dbReference type="InterPro" id="IPR003661">
    <property type="entry name" value="HisK_dim/P_dom"/>
</dbReference>
<keyword evidence="4 8" id="KW-0597">Phosphoprotein</keyword>
<dbReference type="CDD" id="cd00082">
    <property type="entry name" value="HisKA"/>
    <property type="match status" value="1"/>
</dbReference>
<dbReference type="PRINTS" id="PR00344">
    <property type="entry name" value="BCTRLSENSOR"/>
</dbReference>
<evidence type="ECO:0000256" key="4">
    <source>
        <dbReference type="ARBA" id="ARBA00022553"/>
    </source>
</evidence>
<feature type="domain" description="HAMP" evidence="12">
    <location>
        <begin position="1024"/>
        <end position="1076"/>
    </location>
</feature>
<dbReference type="InterPro" id="IPR003660">
    <property type="entry name" value="HAMP_dom"/>
</dbReference>
<feature type="modified residue" description="4-aspartylphosphate" evidence="8">
    <location>
        <position position="1877"/>
    </location>
</feature>
<dbReference type="Pfam" id="PF18947">
    <property type="entry name" value="HAMP_2"/>
    <property type="match status" value="4"/>
</dbReference>
<dbReference type="InterPro" id="IPR036097">
    <property type="entry name" value="HisK_dim/P_sf"/>
</dbReference>
<dbReference type="RefSeq" id="WP_186947724.1">
    <property type="nucleotide sequence ID" value="NZ_JACOGF010000006.1"/>
</dbReference>
<feature type="domain" description="HAMP" evidence="12">
    <location>
        <begin position="1116"/>
        <end position="1168"/>
    </location>
</feature>
<feature type="domain" description="Response regulatory" evidence="11">
    <location>
        <begin position="1828"/>
        <end position="1944"/>
    </location>
</feature>
<evidence type="ECO:0000256" key="5">
    <source>
        <dbReference type="ARBA" id="ARBA00022679"/>
    </source>
</evidence>
<dbReference type="Pfam" id="PF13185">
    <property type="entry name" value="GAF_2"/>
    <property type="match status" value="1"/>
</dbReference>
<keyword evidence="14" id="KW-1185">Reference proteome</keyword>
<evidence type="ECO:0000259" key="11">
    <source>
        <dbReference type="PROSITE" id="PS50110"/>
    </source>
</evidence>
<gene>
    <name evidence="13" type="ORF">H8L32_13295</name>
</gene>
<dbReference type="InterPro" id="IPR004358">
    <property type="entry name" value="Sig_transdc_His_kin-like_C"/>
</dbReference>
<reference evidence="13 14" key="1">
    <citation type="submission" date="2020-08" db="EMBL/GenBank/DDBJ databases">
        <title>Novel species isolated from subtropical streams in China.</title>
        <authorList>
            <person name="Lu H."/>
        </authorList>
    </citation>
    <scope>NUCLEOTIDE SEQUENCE [LARGE SCALE GENOMIC DNA]</scope>
    <source>
        <strain evidence="13 14">CY18W</strain>
    </source>
</reference>
<feature type="domain" description="Histidine kinase" evidence="10">
    <location>
        <begin position="1406"/>
        <end position="1639"/>
    </location>
</feature>
<dbReference type="Pfam" id="PF00672">
    <property type="entry name" value="HAMP"/>
    <property type="match status" value="8"/>
</dbReference>
<feature type="domain" description="HAMP" evidence="12">
    <location>
        <begin position="380"/>
        <end position="432"/>
    </location>
</feature>
<feature type="domain" description="HAMP" evidence="12">
    <location>
        <begin position="99"/>
        <end position="156"/>
    </location>
</feature>
<dbReference type="Gene3D" id="3.40.50.2300">
    <property type="match status" value="3"/>
</dbReference>
<dbReference type="SMART" id="SM00387">
    <property type="entry name" value="HATPase_c"/>
    <property type="match status" value="1"/>
</dbReference>
<comment type="caution">
    <text evidence="13">The sequence shown here is derived from an EMBL/GenBank/DDBJ whole genome shotgun (WGS) entry which is preliminary data.</text>
</comment>
<dbReference type="PANTHER" id="PTHR45339">
    <property type="entry name" value="HYBRID SIGNAL TRANSDUCTION HISTIDINE KINASE J"/>
    <property type="match status" value="1"/>
</dbReference>
<feature type="modified residue" description="4-aspartylphosphate" evidence="8">
    <location>
        <position position="2024"/>
    </location>
</feature>
<dbReference type="Pfam" id="PF02518">
    <property type="entry name" value="HATPase_c"/>
    <property type="match status" value="1"/>
</dbReference>
<organism evidence="13 14">
    <name type="scientific">Undibacterium hunanense</name>
    <dbReference type="NCBI Taxonomy" id="2762292"/>
    <lineage>
        <taxon>Bacteria</taxon>
        <taxon>Pseudomonadati</taxon>
        <taxon>Pseudomonadota</taxon>
        <taxon>Betaproteobacteria</taxon>
        <taxon>Burkholderiales</taxon>
        <taxon>Oxalobacteraceae</taxon>
        <taxon>Undibacterium</taxon>
    </lineage>
</organism>
<feature type="domain" description="HAMP" evidence="12">
    <location>
        <begin position="472"/>
        <end position="524"/>
    </location>
</feature>
<dbReference type="SUPFAM" id="SSF58104">
    <property type="entry name" value="Methyl-accepting chemotaxis protein (MCP) signaling domain"/>
    <property type="match status" value="4"/>
</dbReference>
<dbReference type="SUPFAM" id="SSF47384">
    <property type="entry name" value="Homodimeric domain of signal transducing histidine kinase"/>
    <property type="match status" value="1"/>
</dbReference>
<dbReference type="InterPro" id="IPR029016">
    <property type="entry name" value="GAF-like_dom_sf"/>
</dbReference>
<dbReference type="Gene3D" id="1.10.287.130">
    <property type="match status" value="1"/>
</dbReference>
<dbReference type="CDD" id="cd00156">
    <property type="entry name" value="REC"/>
    <property type="match status" value="1"/>
</dbReference>
<evidence type="ECO:0000259" key="10">
    <source>
        <dbReference type="PROSITE" id="PS50109"/>
    </source>
</evidence>
<keyword evidence="7" id="KW-0902">Two-component regulatory system</keyword>
<keyword evidence="5" id="KW-0808">Transferase</keyword>
<dbReference type="InterPro" id="IPR001789">
    <property type="entry name" value="Sig_transdc_resp-reg_receiver"/>
</dbReference>
<evidence type="ECO:0000256" key="7">
    <source>
        <dbReference type="ARBA" id="ARBA00023012"/>
    </source>
</evidence>
<evidence type="ECO:0000256" key="8">
    <source>
        <dbReference type="PROSITE-ProRule" id="PRU00169"/>
    </source>
</evidence>
<dbReference type="Gene3D" id="3.30.565.10">
    <property type="entry name" value="Histidine kinase-like ATPase, C-terminal domain"/>
    <property type="match status" value="1"/>
</dbReference>
<dbReference type="InterPro" id="IPR003594">
    <property type="entry name" value="HATPase_dom"/>
</dbReference>
<feature type="domain" description="HAMP" evidence="12">
    <location>
        <begin position="748"/>
        <end position="800"/>
    </location>
</feature>
<evidence type="ECO:0000313" key="14">
    <source>
        <dbReference type="Proteomes" id="UP000650424"/>
    </source>
</evidence>
<dbReference type="SMART" id="SM00448">
    <property type="entry name" value="REC"/>
    <property type="match status" value="3"/>
</dbReference>
<dbReference type="Gene3D" id="1.10.8.500">
    <property type="entry name" value="HAMP domain in histidine kinase"/>
    <property type="match status" value="1"/>
</dbReference>
<evidence type="ECO:0000256" key="3">
    <source>
        <dbReference type="ARBA" id="ARBA00012438"/>
    </source>
</evidence>
<dbReference type="CDD" id="cd06225">
    <property type="entry name" value="HAMP"/>
    <property type="match status" value="11"/>
</dbReference>
<protein>
    <recommendedName>
        <fullName evidence="3">histidine kinase</fullName>
        <ecNumber evidence="3">2.7.13.3</ecNumber>
    </recommendedName>
</protein>
<evidence type="ECO:0000256" key="2">
    <source>
        <dbReference type="ARBA" id="ARBA00004370"/>
    </source>
</evidence>
<sequence>MNTLTDTTETLDPKLLLAALTALKKGDFSVKMPSDLTGLNGKIADTLNEIIENSSHMTQGILNVSQLVGQEGRLLQRASSVRAEGDWGTIVNSVNSLIDDLVRPTTEMARVIGAVAKGDLSQSMALEVDGRALQGQFLSAATTANTMVSQLSSFASEVTRVAREVGTEGKLGGQANVPSVAGIWKDLTDSVNSMAGNLTSQVRNIAEVTTAVANGDLSKKITVDVRGEILQLKDTINTMVDQLRSFASEVTRVAREVGTEGKLGGQAYVPGVGGTWKDLTDNVNFMASNLTGQVRNIAEVTTAVANGDLSKKIAADAKGEILQLKDTINVMVDQLSSFASEVTRVAREVGTEGKLGGQAQVKGVGGTWKDLTDSVNSMAGNLTGQVRNIAEVTTAVANGDLSKKITVDVKGEILELKNTINVMVDQLNSFASEVTRVAREVGTEGKLGGQANVPGVAGTWKDLTDSVNSMAGNLTGQVRNIADVTTAVANGDLSKKITADAKGEILELKNTINVMVDQLSSFASEVTRVAREVGTEGELGGQANVPGVAGTWKDLTDSVNSMAGNLTGQVRNIADVTTAVANGDLSKKITADAKGEILELKNTINVMVDQLSSFASEVTRVAREVGTEGVLGGQANVPGVAGTWKDLTDNVNFMASNLTGQVRNIADVTTAVAKGDLSKKITVDVKGEILELKNTINVMVDQLSSFASEVTRVAREVGTEGKLGGQAFVKGVGGTWKDLTDNVNFMASNLTGQVRNIAEVTTAVANGDLSKKITADVKGEILQLKNTINVMVDQLSSFASEVTRVAREVGTEGKLGGQANVPGVAGTWKDLTDSVNSMAGNLTSQVRNIADVTTAVANGDLSKKITVDVRGEILQLKDTINTMVDQLNSFASEVTRVAREVGTEGRLGGQANVPGASGTWKDLTDNVNFMASNLTGQVRNIADVTTAVANGDLSKKITVDVKGEILELKDTINVMVDQLSSFASEVTRVAREVGTEGKLGGQAQVKGVGGTWKDLTENVNFMAANLTAQVRGIAGVVTAVANGDLKKKLTVAAQGEIASLANTINEMTDTLAVFADQVTTVAREVGVEGKLGGQASVPGASGTWKDLTENVNQLAANLSTQVRAIAEVATAVTRGDLSRSIQVKARGEVSDLKDNINEMIRNLKETTQKNAEQDWLKTNLARFTRLLQGQRDLGTVTKLILSELAPLVSAHHGVFYMMDSNNDAPLLEMIASYGYRSSSKLPTSFLPGEGLVGQCALEKSRVWLTNVPRDYIKVSSGLGSAPPTNIVVLPILFEQQVKAVIEIASLDKFTQTHMGFLDQLMESIGVVLHTIEANSRTESLLTQSQSLAQKLQQTNQELAEKASLLSDQNIEVERKNREVEQAKLALEEKATQLALSSKYKSEFLANMSHELRTPLNSLLILAQQLSDNPQGNLSGNQVEYAKTIFGSGSDLLTLINDILDLSKIESGTVTLELSESRLSTLASYVERTFRHMAEAKNINFSITLDQGLPAAIKTDTTRLQQILKNLLSNAFKFTSRGEVRLSIGVVQSGWTPDLPQLSHADAVLAFSVADTGVGIASDKLQLIFEAFQQADGSTARKYGGTGLGLSISRELARLLGGEIRVTSIVGSGSTFTLFLPYSGGGLISPVPQQNAASTTPALIRVLGTPVGSSNELTHPALGEAATMSLNYAEGEAAFDDRNMIASGDPALLIVEDDSRFSAILLAFAREKGFKGIVSQSGDAALTLARDYSPTAILLDIDLPDCDGFTVLDRLKRDPGTRHIPVHIMSNSNERERGLQHGAISYLTKPIKRERLEEEFNRIQQFLIRGKRSLLVVEDEELQRARIVELIGEHDVQITAVESGQKALEALRNAHFDCMVLDLTLPDIDGFELLDIISKDKKLRDLPVIIYTAKELSRKEVTRIRKVAKTIVVKDARSPERLLDETALFLHRSPADLPEFQRRMLEDMHASDGSLSGRKVLVVDDDLRNIFALTTVLERQDMLVVFAENGRDGIELLEQDPDIEIVLMDIMMPEMDGYDTMRAIRKIPKFKSMPIITLTAKAMKGDRDKCFAAGASDYITKPVDSAQLLSLMRVWLTE</sequence>
<dbReference type="SMART" id="SM00388">
    <property type="entry name" value="HisKA"/>
    <property type="match status" value="1"/>
</dbReference>
<dbReference type="Gene3D" id="3.30.450.40">
    <property type="match status" value="1"/>
</dbReference>
<dbReference type="CDD" id="cd17546">
    <property type="entry name" value="REC_hyHK_CKI1_RcsC-like"/>
    <property type="match status" value="1"/>
</dbReference>
<dbReference type="SUPFAM" id="SSF52172">
    <property type="entry name" value="CheY-like"/>
    <property type="match status" value="3"/>
</dbReference>
<dbReference type="InterPro" id="IPR011006">
    <property type="entry name" value="CheY-like_superfamily"/>
</dbReference>
<dbReference type="SUPFAM" id="SSF55781">
    <property type="entry name" value="GAF domain-like"/>
    <property type="match status" value="1"/>
</dbReference>
<feature type="modified residue" description="4-aspartylphosphate" evidence="8">
    <location>
        <position position="1755"/>
    </location>
</feature>
<name>A0ABR6ZRG5_9BURK</name>
<dbReference type="PANTHER" id="PTHR45339:SF1">
    <property type="entry name" value="HYBRID SIGNAL TRANSDUCTION HISTIDINE KINASE J"/>
    <property type="match status" value="1"/>
</dbReference>
<feature type="coiled-coil region" evidence="9">
    <location>
        <begin position="1341"/>
        <end position="1392"/>
    </location>
</feature>
<evidence type="ECO:0000259" key="12">
    <source>
        <dbReference type="PROSITE" id="PS50885"/>
    </source>
</evidence>
<feature type="domain" description="HAMP" evidence="12">
    <location>
        <begin position="288"/>
        <end position="340"/>
    </location>
</feature>
<feature type="domain" description="HAMP" evidence="12">
    <location>
        <begin position="932"/>
        <end position="984"/>
    </location>
</feature>
<feature type="domain" description="HAMP" evidence="12">
    <location>
        <begin position="196"/>
        <end position="248"/>
    </location>
</feature>
<dbReference type="InterPro" id="IPR005467">
    <property type="entry name" value="His_kinase_dom"/>
</dbReference>
<evidence type="ECO:0000256" key="9">
    <source>
        <dbReference type="SAM" id="Coils"/>
    </source>
</evidence>
<keyword evidence="9" id="KW-0175">Coiled coil</keyword>
<evidence type="ECO:0000256" key="6">
    <source>
        <dbReference type="ARBA" id="ARBA00022777"/>
    </source>
</evidence>
<keyword evidence="6" id="KW-0418">Kinase</keyword>
<dbReference type="Pfam" id="PF00072">
    <property type="entry name" value="Response_reg"/>
    <property type="match status" value="3"/>
</dbReference>
<feature type="domain" description="Response regulatory" evidence="11">
    <location>
        <begin position="1706"/>
        <end position="1819"/>
    </location>
</feature>
<dbReference type="PROSITE" id="PS50110">
    <property type="entry name" value="RESPONSE_REGULATORY"/>
    <property type="match status" value="3"/>
</dbReference>
<proteinExistence type="predicted"/>
<dbReference type="EMBL" id="JACOGF010000006">
    <property type="protein sequence ID" value="MBC3918461.1"/>
    <property type="molecule type" value="Genomic_DNA"/>
</dbReference>
<dbReference type="Pfam" id="PF00512">
    <property type="entry name" value="HisKA"/>
    <property type="match status" value="1"/>
</dbReference>
<dbReference type="PROSITE" id="PS50109">
    <property type="entry name" value="HIS_KIN"/>
    <property type="match status" value="1"/>
</dbReference>
<dbReference type="InterPro" id="IPR003018">
    <property type="entry name" value="GAF"/>
</dbReference>
<feature type="domain" description="Response regulatory" evidence="11">
    <location>
        <begin position="1974"/>
        <end position="2091"/>
    </location>
</feature>
<dbReference type="SUPFAM" id="SSF55874">
    <property type="entry name" value="ATPase domain of HSP90 chaperone/DNA topoisomerase II/histidine kinase"/>
    <property type="match status" value="1"/>
</dbReference>
<comment type="subcellular location">
    <subcellularLocation>
        <location evidence="2">Membrane</location>
    </subcellularLocation>
</comment>
<dbReference type="Gene3D" id="1.20.120.1530">
    <property type="match status" value="7"/>
</dbReference>